<protein>
    <submittedName>
        <fullName evidence="8">Uncharacterized protein LOC109487589</fullName>
    </submittedName>
</protein>
<dbReference type="InterPro" id="IPR036116">
    <property type="entry name" value="FN3_sf"/>
</dbReference>
<name>A0A6P5ALV1_BRABE</name>
<keyword evidence="1 4" id="KW-0732">Signal</keyword>
<feature type="domain" description="ZP" evidence="6">
    <location>
        <begin position="408"/>
        <end position="698"/>
    </location>
</feature>
<dbReference type="OrthoDB" id="10063988at2759"/>
<dbReference type="Gene3D" id="2.60.40.3210">
    <property type="entry name" value="Zona pellucida, ZP-N domain"/>
    <property type="match status" value="1"/>
</dbReference>
<dbReference type="SUPFAM" id="SSF49265">
    <property type="entry name" value="Fibronectin type III"/>
    <property type="match status" value="1"/>
</dbReference>
<organism evidence="7 8">
    <name type="scientific">Branchiostoma belcheri</name>
    <name type="common">Amphioxus</name>
    <dbReference type="NCBI Taxonomy" id="7741"/>
    <lineage>
        <taxon>Eukaryota</taxon>
        <taxon>Metazoa</taxon>
        <taxon>Chordata</taxon>
        <taxon>Cephalochordata</taxon>
        <taxon>Leptocardii</taxon>
        <taxon>Amphioxiformes</taxon>
        <taxon>Branchiostomatidae</taxon>
        <taxon>Branchiostoma</taxon>
    </lineage>
</organism>
<dbReference type="PANTHER" id="PTHR14002">
    <property type="entry name" value="ENDOGLIN/TGF-BETA RECEPTOR TYPE III"/>
    <property type="match status" value="1"/>
</dbReference>
<dbReference type="Gene3D" id="2.60.40.4100">
    <property type="entry name" value="Zona pellucida, ZP-C domain"/>
    <property type="match status" value="1"/>
</dbReference>
<dbReference type="Pfam" id="PF00100">
    <property type="entry name" value="Zona_pellucida"/>
    <property type="match status" value="1"/>
</dbReference>
<feature type="transmembrane region" description="Helical" evidence="3">
    <location>
        <begin position="749"/>
        <end position="774"/>
    </location>
</feature>
<evidence type="ECO:0000256" key="4">
    <source>
        <dbReference type="SAM" id="SignalP"/>
    </source>
</evidence>
<dbReference type="GeneID" id="109487589"/>
<dbReference type="PROSITE" id="PS51034">
    <property type="entry name" value="ZP_2"/>
    <property type="match status" value="1"/>
</dbReference>
<evidence type="ECO:0000313" key="7">
    <source>
        <dbReference type="Proteomes" id="UP000515135"/>
    </source>
</evidence>
<feature type="chain" id="PRO_5027684996" evidence="4">
    <location>
        <begin position="21"/>
        <end position="783"/>
    </location>
</feature>
<keyword evidence="2" id="KW-1015">Disulfide bond</keyword>
<feature type="domain" description="Fibronectin type-III" evidence="5">
    <location>
        <begin position="312"/>
        <end position="403"/>
    </location>
</feature>
<dbReference type="InterPro" id="IPR055355">
    <property type="entry name" value="ZP-C"/>
</dbReference>
<keyword evidence="3" id="KW-1133">Transmembrane helix</keyword>
<keyword evidence="3" id="KW-0472">Membrane</keyword>
<sequence length="783" mass="85056">MVHILHIFGAFLLTAGVNNGANEHAFEVLQTGNVEYAGESFFAIEATLSSLQSASENWCRDYQHLCASYGLRPTGCGEKSIENGGDYDVCRTEYNSDPYINNVFSCPPNVRMAEAASTAFSVIASSERTFGFYRCRSDTCEKDISLSQESLRKISGALNDRHVFTLCSGTYSGATTIPTTTASTPWTVAVAERRATTSTNTTVQHNNNISTVTPNPTDINTTVQHSSNISTVTPNPTDINTTVKQNSDVSTVTTTSAGISTTVQHNSSVSTVTTTWSTATTPLGSSNTSSVTTGTFDVTTTKAIASTITIEGLYNLVMEEVGLDFLTFTWNVTANFTVHSYRVRYSVLGGSYKDLAPPPAAHETRASLRGLMPATPYQIRVTSYGEDGGLTSEVSTIQATDNIVVHVSCDQSHMEVSFPLAALPGVDVAGMHLINASCLATRNDTHATLRTGLQDCGTIQEVYGHDKFTFTNTAIADPIVDVNGVVRGQPFSRSFTCTLVSVFDVTFTDGEILYVVPDSIEIIQPETRFLETVDGLAVYPPLYANNLLNSVPIKFAIDVEDANSTFVFDMHLYTSQDFVHSYEPLDYPLQVLPSDRLYFGLSSRTALSNMELFALDCLATPTVDMSAEPKVYIIRNGCKIDPTLKIHSDPSDPMTLQFSIMSFTFPNSTDNVVYLHCSMMLCMIDDRNSRCAQGCIQEQPDQRRRRRGASWQNPDVGTCESCHQHQTASISQGPLILLPGYTAKERTALAMPISLGVVAGIAAVLLVAVVALTVQYRRALAAR</sequence>
<evidence type="ECO:0000313" key="8">
    <source>
        <dbReference type="RefSeq" id="XP_019647154.1"/>
    </source>
</evidence>
<keyword evidence="3" id="KW-0812">Transmembrane</keyword>
<accession>A0A6P5ALV1</accession>
<evidence type="ECO:0000259" key="6">
    <source>
        <dbReference type="PROSITE" id="PS51034"/>
    </source>
</evidence>
<dbReference type="InterPro" id="IPR001507">
    <property type="entry name" value="ZP_dom"/>
</dbReference>
<gene>
    <name evidence="8" type="primary">LOC109487589</name>
</gene>
<dbReference type="InterPro" id="IPR013783">
    <property type="entry name" value="Ig-like_fold"/>
</dbReference>
<evidence type="ECO:0000256" key="1">
    <source>
        <dbReference type="ARBA" id="ARBA00022729"/>
    </source>
</evidence>
<evidence type="ECO:0000256" key="3">
    <source>
        <dbReference type="SAM" id="Phobius"/>
    </source>
</evidence>
<reference evidence="8" key="1">
    <citation type="submission" date="2025-08" db="UniProtKB">
        <authorList>
            <consortium name="RefSeq"/>
        </authorList>
    </citation>
    <scope>IDENTIFICATION</scope>
    <source>
        <tissue evidence="8">Gonad</tissue>
    </source>
</reference>
<feature type="signal peptide" evidence="4">
    <location>
        <begin position="1"/>
        <end position="20"/>
    </location>
</feature>
<dbReference type="InterPro" id="IPR042235">
    <property type="entry name" value="ZP-C_dom"/>
</dbReference>
<dbReference type="Gene3D" id="2.60.40.10">
    <property type="entry name" value="Immunoglobulins"/>
    <property type="match status" value="1"/>
</dbReference>
<dbReference type="PANTHER" id="PTHR14002:SF43">
    <property type="entry name" value="DELTA-LIKE PROTEIN"/>
    <property type="match status" value="1"/>
</dbReference>
<dbReference type="RefSeq" id="XP_019647154.1">
    <property type="nucleotide sequence ID" value="XM_019791595.1"/>
</dbReference>
<evidence type="ECO:0000259" key="5">
    <source>
        <dbReference type="PROSITE" id="PS50853"/>
    </source>
</evidence>
<evidence type="ECO:0000256" key="2">
    <source>
        <dbReference type="ARBA" id="ARBA00023157"/>
    </source>
</evidence>
<dbReference type="PROSITE" id="PS50853">
    <property type="entry name" value="FN3"/>
    <property type="match status" value="1"/>
</dbReference>
<dbReference type="CDD" id="cd00063">
    <property type="entry name" value="FN3"/>
    <property type="match status" value="1"/>
</dbReference>
<dbReference type="AlphaFoldDB" id="A0A6P5ALV1"/>
<dbReference type="KEGG" id="bbel:109487589"/>
<dbReference type="SMART" id="SM00241">
    <property type="entry name" value="ZP"/>
    <property type="match status" value="1"/>
</dbReference>
<dbReference type="Proteomes" id="UP000515135">
    <property type="component" value="Unplaced"/>
</dbReference>
<dbReference type="InterPro" id="IPR003961">
    <property type="entry name" value="FN3_dom"/>
</dbReference>
<keyword evidence="7" id="KW-1185">Reference proteome</keyword>
<dbReference type="Pfam" id="PF00041">
    <property type="entry name" value="fn3"/>
    <property type="match status" value="1"/>
</dbReference>
<proteinExistence type="predicted"/>